<dbReference type="PANTHER" id="PTHR33799:SF1">
    <property type="entry name" value="PTS SYSTEM MANNOSE-SPECIFIC EIIAB COMPONENT-RELATED"/>
    <property type="match status" value="1"/>
</dbReference>
<dbReference type="Proteomes" id="UP001321804">
    <property type="component" value="Chromosome"/>
</dbReference>
<dbReference type="Gene3D" id="3.40.50.510">
    <property type="entry name" value="Phosphotransferase system, mannose-type IIA component"/>
    <property type="match status" value="1"/>
</dbReference>
<dbReference type="SUPFAM" id="SSF53062">
    <property type="entry name" value="PTS system fructose IIA component-like"/>
    <property type="match status" value="1"/>
</dbReference>
<dbReference type="KEGG" id="xak:KIMC2_15370"/>
<organism evidence="3 4">
    <name type="scientific">Xylocopilactobacillus apis</name>
    <dbReference type="NCBI Taxonomy" id="2932183"/>
    <lineage>
        <taxon>Bacteria</taxon>
        <taxon>Bacillati</taxon>
        <taxon>Bacillota</taxon>
        <taxon>Bacilli</taxon>
        <taxon>Lactobacillales</taxon>
        <taxon>Lactobacillaceae</taxon>
        <taxon>Xylocopilactobacillus</taxon>
    </lineage>
</organism>
<dbReference type="EMBL" id="AP026801">
    <property type="protein sequence ID" value="BDR56975.1"/>
    <property type="molecule type" value="Genomic_DNA"/>
</dbReference>
<evidence type="ECO:0000313" key="4">
    <source>
        <dbReference type="Proteomes" id="UP001321804"/>
    </source>
</evidence>
<keyword evidence="4" id="KW-1185">Reference proteome</keyword>
<dbReference type="AlphaFoldDB" id="A0AAU9D3R7"/>
<evidence type="ECO:0000313" key="3">
    <source>
        <dbReference type="EMBL" id="BDR56975.1"/>
    </source>
</evidence>
<feature type="domain" description="PTS EIIA type-4" evidence="2">
    <location>
        <begin position="1"/>
        <end position="120"/>
    </location>
</feature>
<dbReference type="InterPro" id="IPR004701">
    <property type="entry name" value="PTS_EIIA_man-typ"/>
</dbReference>
<keyword evidence="1" id="KW-0808">Transferase</keyword>
<name>A0AAU9D3R7_9LACO</name>
<dbReference type="InterPro" id="IPR051471">
    <property type="entry name" value="Bacterial_PTS_sugar_comp"/>
</dbReference>
<dbReference type="InterPro" id="IPR036662">
    <property type="entry name" value="PTS_EIIA_man-typ_sf"/>
</dbReference>
<proteinExistence type="predicted"/>
<dbReference type="GO" id="GO:0016740">
    <property type="term" value="F:transferase activity"/>
    <property type="evidence" value="ECO:0007669"/>
    <property type="project" value="UniProtKB-KW"/>
</dbReference>
<evidence type="ECO:0000256" key="1">
    <source>
        <dbReference type="ARBA" id="ARBA00022679"/>
    </source>
</evidence>
<dbReference type="GO" id="GO:0009401">
    <property type="term" value="P:phosphoenolpyruvate-dependent sugar phosphotransferase system"/>
    <property type="evidence" value="ECO:0007669"/>
    <property type="project" value="InterPro"/>
</dbReference>
<reference evidence="3 4" key="1">
    <citation type="journal article" date="2023" name="Microbiol. Spectr.">
        <title>Symbiosis of Carpenter Bees with Uncharacterized Lactic Acid Bacteria Showing NAD Auxotrophy.</title>
        <authorList>
            <person name="Kawasaki S."/>
            <person name="Ozawa K."/>
            <person name="Mori T."/>
            <person name="Yamamoto A."/>
            <person name="Ito M."/>
            <person name="Ohkuma M."/>
            <person name="Sakamoto M."/>
            <person name="Matsutani M."/>
        </authorList>
    </citation>
    <scope>NUCLEOTIDE SEQUENCE [LARGE SCALE GENOMIC DNA]</scope>
    <source>
        <strain evidence="3 4">KimC2</strain>
    </source>
</reference>
<accession>A0AAU9D3R7</accession>
<dbReference type="PANTHER" id="PTHR33799">
    <property type="entry name" value="PTS PERMEASE-RELATED-RELATED"/>
    <property type="match status" value="1"/>
</dbReference>
<dbReference type="PROSITE" id="PS51096">
    <property type="entry name" value="PTS_EIIA_TYPE_4"/>
    <property type="match status" value="1"/>
</dbReference>
<dbReference type="RefSeq" id="WP_317695623.1">
    <property type="nucleotide sequence ID" value="NZ_AP026801.1"/>
</dbReference>
<evidence type="ECO:0000259" key="2">
    <source>
        <dbReference type="PROSITE" id="PS51096"/>
    </source>
</evidence>
<gene>
    <name evidence="3" type="ORF">KIMC2_15370</name>
</gene>
<sequence length="140" mass="15553">MKIFLVSHGKLADGMKNSIEMISGKHTNLQSFSMSEGDSPDILGERVKKEINKYNNEPILLISDFPGGSINTTLTKFINDHVFLISGMNIMMVLELILNKSNSNVQELINAGIKAAQKSIVVINYIKEDSETELGDDFFD</sequence>
<dbReference type="GO" id="GO:0016020">
    <property type="term" value="C:membrane"/>
    <property type="evidence" value="ECO:0007669"/>
    <property type="project" value="InterPro"/>
</dbReference>
<dbReference type="Pfam" id="PF03610">
    <property type="entry name" value="EIIA-man"/>
    <property type="match status" value="1"/>
</dbReference>
<protein>
    <submittedName>
        <fullName evidence="3">PTS mannose transporter subunit IIA</fullName>
    </submittedName>
</protein>